<evidence type="ECO:0000313" key="1">
    <source>
        <dbReference type="EMBL" id="KAK8482888.1"/>
    </source>
</evidence>
<proteinExistence type="predicted"/>
<evidence type="ECO:0000313" key="2">
    <source>
        <dbReference type="Proteomes" id="UP001396334"/>
    </source>
</evidence>
<gene>
    <name evidence="1" type="ORF">V6N11_021660</name>
</gene>
<name>A0ABR1ZQD1_9ROSI</name>
<dbReference type="EMBL" id="JBBPBN010000726">
    <property type="protein sequence ID" value="KAK8482888.1"/>
    <property type="molecule type" value="Genomic_DNA"/>
</dbReference>
<sequence>MSLPPCRSQSSNVTWNHTAVTALQARLLCLPVTYALAACPIRAIRIIRRYLLDSEFVPTSATREILIVFLPVLLPTGGRKVGFPTRVGQGQTLGLGRLSGFTYATVSQD</sequence>
<accession>A0ABR1ZQD1</accession>
<organism evidence="1 2">
    <name type="scientific">Hibiscus sabdariffa</name>
    <name type="common">roselle</name>
    <dbReference type="NCBI Taxonomy" id="183260"/>
    <lineage>
        <taxon>Eukaryota</taxon>
        <taxon>Viridiplantae</taxon>
        <taxon>Streptophyta</taxon>
        <taxon>Embryophyta</taxon>
        <taxon>Tracheophyta</taxon>
        <taxon>Spermatophyta</taxon>
        <taxon>Magnoliopsida</taxon>
        <taxon>eudicotyledons</taxon>
        <taxon>Gunneridae</taxon>
        <taxon>Pentapetalae</taxon>
        <taxon>rosids</taxon>
        <taxon>malvids</taxon>
        <taxon>Malvales</taxon>
        <taxon>Malvaceae</taxon>
        <taxon>Malvoideae</taxon>
        <taxon>Hibiscus</taxon>
    </lineage>
</organism>
<reference evidence="1 2" key="1">
    <citation type="journal article" date="2024" name="G3 (Bethesda)">
        <title>Genome assembly of Hibiscus sabdariffa L. provides insights into metabolisms of medicinal natural products.</title>
        <authorList>
            <person name="Kim T."/>
        </authorList>
    </citation>
    <scope>NUCLEOTIDE SEQUENCE [LARGE SCALE GENOMIC DNA]</scope>
    <source>
        <strain evidence="1">TK-2024</strain>
        <tissue evidence="1">Old leaves</tissue>
    </source>
</reference>
<dbReference type="Proteomes" id="UP001396334">
    <property type="component" value="Unassembled WGS sequence"/>
</dbReference>
<keyword evidence="2" id="KW-1185">Reference proteome</keyword>
<comment type="caution">
    <text evidence="1">The sequence shown here is derived from an EMBL/GenBank/DDBJ whole genome shotgun (WGS) entry which is preliminary data.</text>
</comment>
<protein>
    <submittedName>
        <fullName evidence="1">Uncharacterized protein</fullName>
    </submittedName>
</protein>